<dbReference type="Gene3D" id="3.30.70.270">
    <property type="match status" value="1"/>
</dbReference>
<comment type="caution">
    <text evidence="3">The sequence shown here is derived from an EMBL/GenBank/DDBJ whole genome shotgun (WGS) entry which is preliminary data.</text>
</comment>
<feature type="domain" description="GGDEF" evidence="2">
    <location>
        <begin position="253"/>
        <end position="385"/>
    </location>
</feature>
<dbReference type="NCBIfam" id="TIGR00254">
    <property type="entry name" value="GGDEF"/>
    <property type="match status" value="1"/>
</dbReference>
<keyword evidence="1" id="KW-0812">Transmembrane</keyword>
<evidence type="ECO:0000256" key="1">
    <source>
        <dbReference type="SAM" id="Phobius"/>
    </source>
</evidence>
<name>A0A3A5MY86_9MICO</name>
<evidence type="ECO:0000313" key="3">
    <source>
        <dbReference type="EMBL" id="RJT92313.1"/>
    </source>
</evidence>
<dbReference type="InterPro" id="IPR029787">
    <property type="entry name" value="Nucleotide_cyclase"/>
</dbReference>
<evidence type="ECO:0000259" key="2">
    <source>
        <dbReference type="PROSITE" id="PS50887"/>
    </source>
</evidence>
<dbReference type="Proteomes" id="UP000272015">
    <property type="component" value="Unassembled WGS sequence"/>
</dbReference>
<feature type="transmembrane region" description="Helical" evidence="1">
    <location>
        <begin position="93"/>
        <end position="112"/>
    </location>
</feature>
<proteinExistence type="predicted"/>
<dbReference type="EMBL" id="QZVS01000024">
    <property type="protein sequence ID" value="RJT92313.1"/>
    <property type="molecule type" value="Genomic_DNA"/>
</dbReference>
<dbReference type="SUPFAM" id="SSF55073">
    <property type="entry name" value="Nucleotide cyclase"/>
    <property type="match status" value="1"/>
</dbReference>
<feature type="transmembrane region" description="Helical" evidence="1">
    <location>
        <begin position="152"/>
        <end position="173"/>
    </location>
</feature>
<feature type="transmembrane region" description="Helical" evidence="1">
    <location>
        <begin position="6"/>
        <end position="29"/>
    </location>
</feature>
<feature type="transmembrane region" description="Helical" evidence="1">
    <location>
        <begin position="38"/>
        <end position="56"/>
    </location>
</feature>
<feature type="transmembrane region" description="Helical" evidence="1">
    <location>
        <begin position="118"/>
        <end position="140"/>
    </location>
</feature>
<keyword evidence="1" id="KW-1133">Transmembrane helix</keyword>
<dbReference type="RefSeq" id="WP_119970347.1">
    <property type="nucleotide sequence ID" value="NZ_JBHSQA010000004.1"/>
</dbReference>
<dbReference type="SMART" id="SM00267">
    <property type="entry name" value="GGDEF"/>
    <property type="match status" value="1"/>
</dbReference>
<reference evidence="3 4" key="1">
    <citation type="submission" date="2018-09" db="EMBL/GenBank/DDBJ databases">
        <title>Novel species of Cryobacterium.</title>
        <authorList>
            <person name="Liu Q."/>
            <person name="Xin Y.-H."/>
        </authorList>
    </citation>
    <scope>NUCLEOTIDE SEQUENCE [LARGE SCALE GENOMIC DNA]</scope>
    <source>
        <strain evidence="3 4">Hh39</strain>
    </source>
</reference>
<keyword evidence="1" id="KW-0472">Membrane</keyword>
<feature type="transmembrane region" description="Helical" evidence="1">
    <location>
        <begin position="62"/>
        <end position="81"/>
    </location>
</feature>
<protein>
    <submittedName>
        <fullName evidence="3">Diguanylate cyclase</fullName>
    </submittedName>
</protein>
<dbReference type="AlphaFoldDB" id="A0A3A5MY86"/>
<dbReference type="InterPro" id="IPR043128">
    <property type="entry name" value="Rev_trsase/Diguanyl_cyclase"/>
</dbReference>
<dbReference type="PROSITE" id="PS50887">
    <property type="entry name" value="GGDEF"/>
    <property type="match status" value="1"/>
</dbReference>
<dbReference type="InterPro" id="IPR000160">
    <property type="entry name" value="GGDEF_dom"/>
</dbReference>
<sequence length="389" mass="40342">MNLDTPTMFVVSAVVVTLCGVTFIVNAAFNRHDAAGRVWSLAFIAAMLVGVAYGLNMVAPEAWWGIALGNTSLAVCVGSIWSGVRLYNGRSSGSLISVGLVGFVAVTGLVYGPRGGEWAGVVELWIVLALLGALATREAIRGRLGRNLNGRMMAAVMAVTAIFSGARAIVFVIDGPDGVVFAQFFNAGVATMVNLSLVVVMSTAVAVLRAERAGVNAVGDVVDGIRSRAGVLSATVFAEEATDHLDRAAHARAGLVLIGADIDNLPEINTAFGRGAGDEAIERFAQTLRRNAPVMSVIGHHSAGRFLVLAWVASATEALTIAENLQSALVDDPLTEPSQIRLTASFALADTYDHGYDLIALNEAVCDGISTVKLSGGNLIAAADAPALP</sequence>
<gene>
    <name evidence="3" type="ORF">D6T64_00370</name>
</gene>
<organism evidence="3 4">
    <name type="scientific">Cryobacterium melibiosiphilum</name>
    <dbReference type="NCBI Taxonomy" id="995039"/>
    <lineage>
        <taxon>Bacteria</taxon>
        <taxon>Bacillati</taxon>
        <taxon>Actinomycetota</taxon>
        <taxon>Actinomycetes</taxon>
        <taxon>Micrococcales</taxon>
        <taxon>Microbacteriaceae</taxon>
        <taxon>Cryobacterium</taxon>
    </lineage>
</organism>
<dbReference type="OrthoDB" id="5115878at2"/>
<evidence type="ECO:0000313" key="4">
    <source>
        <dbReference type="Proteomes" id="UP000272015"/>
    </source>
</evidence>
<accession>A0A3A5MY86</accession>
<dbReference type="Pfam" id="PF00990">
    <property type="entry name" value="GGDEF"/>
    <property type="match status" value="1"/>
</dbReference>
<feature type="transmembrane region" description="Helical" evidence="1">
    <location>
        <begin position="185"/>
        <end position="208"/>
    </location>
</feature>
<keyword evidence="4" id="KW-1185">Reference proteome</keyword>